<name>A0AAV4CTP9_9GAST</name>
<evidence type="ECO:0000313" key="2">
    <source>
        <dbReference type="EMBL" id="GFO35230.1"/>
    </source>
</evidence>
<evidence type="ECO:0000313" key="3">
    <source>
        <dbReference type="Proteomes" id="UP000735302"/>
    </source>
</evidence>
<proteinExistence type="predicted"/>
<evidence type="ECO:0000256" key="1">
    <source>
        <dbReference type="SAM" id="MobiDB-lite"/>
    </source>
</evidence>
<feature type="region of interest" description="Disordered" evidence="1">
    <location>
        <begin position="50"/>
        <end position="86"/>
    </location>
</feature>
<protein>
    <submittedName>
        <fullName evidence="2">Uncharacterized protein</fullName>
    </submittedName>
</protein>
<feature type="compositionally biased region" description="Pro residues" evidence="1">
    <location>
        <begin position="63"/>
        <end position="78"/>
    </location>
</feature>
<keyword evidence="3" id="KW-1185">Reference proteome</keyword>
<reference evidence="2 3" key="1">
    <citation type="journal article" date="2021" name="Elife">
        <title>Chloroplast acquisition without the gene transfer in kleptoplastic sea slugs, Plakobranchus ocellatus.</title>
        <authorList>
            <person name="Maeda T."/>
            <person name="Takahashi S."/>
            <person name="Yoshida T."/>
            <person name="Shimamura S."/>
            <person name="Takaki Y."/>
            <person name="Nagai Y."/>
            <person name="Toyoda A."/>
            <person name="Suzuki Y."/>
            <person name="Arimoto A."/>
            <person name="Ishii H."/>
            <person name="Satoh N."/>
            <person name="Nishiyama T."/>
            <person name="Hasebe M."/>
            <person name="Maruyama T."/>
            <person name="Minagawa J."/>
            <person name="Obokata J."/>
            <person name="Shigenobu S."/>
        </authorList>
    </citation>
    <scope>NUCLEOTIDE SEQUENCE [LARGE SCALE GENOMIC DNA]</scope>
</reference>
<accession>A0AAV4CTP9</accession>
<comment type="caution">
    <text evidence="2">The sequence shown here is derived from an EMBL/GenBank/DDBJ whole genome shotgun (WGS) entry which is preliminary data.</text>
</comment>
<dbReference type="EMBL" id="BLXT01006999">
    <property type="protein sequence ID" value="GFO35230.1"/>
    <property type="molecule type" value="Genomic_DNA"/>
</dbReference>
<sequence>MYCWTRELLPPVWAFANAHSPTRELLFSLMHGRCSRGHGTKTRKVQTISTVHPRPDIPTAQHLPPPLPPHTPLSPPSPDQRAVTGDHAKNKVATAIRIFKIRPEPSSHSPNVIPPSSV</sequence>
<organism evidence="2 3">
    <name type="scientific">Plakobranchus ocellatus</name>
    <dbReference type="NCBI Taxonomy" id="259542"/>
    <lineage>
        <taxon>Eukaryota</taxon>
        <taxon>Metazoa</taxon>
        <taxon>Spiralia</taxon>
        <taxon>Lophotrochozoa</taxon>
        <taxon>Mollusca</taxon>
        <taxon>Gastropoda</taxon>
        <taxon>Heterobranchia</taxon>
        <taxon>Euthyneura</taxon>
        <taxon>Panpulmonata</taxon>
        <taxon>Sacoglossa</taxon>
        <taxon>Placobranchoidea</taxon>
        <taxon>Plakobranchidae</taxon>
        <taxon>Plakobranchus</taxon>
    </lineage>
</organism>
<dbReference type="Proteomes" id="UP000735302">
    <property type="component" value="Unassembled WGS sequence"/>
</dbReference>
<gene>
    <name evidence="2" type="ORF">PoB_006173500</name>
</gene>
<dbReference type="AlphaFoldDB" id="A0AAV4CTP9"/>